<keyword evidence="2" id="KW-1185">Reference proteome</keyword>
<name>A0AAV3R3U6_LITER</name>
<reference evidence="1 2" key="1">
    <citation type="submission" date="2024-01" db="EMBL/GenBank/DDBJ databases">
        <title>The complete chloroplast genome sequence of Lithospermum erythrorhizon: insights into the phylogenetic relationship among Boraginaceae species and the maternal lineages of purple gromwells.</title>
        <authorList>
            <person name="Okada T."/>
            <person name="Watanabe K."/>
        </authorList>
    </citation>
    <scope>NUCLEOTIDE SEQUENCE [LARGE SCALE GENOMIC DNA]</scope>
</reference>
<dbReference type="EMBL" id="BAABME010007491">
    <property type="protein sequence ID" value="GAA0171025.1"/>
    <property type="molecule type" value="Genomic_DNA"/>
</dbReference>
<dbReference type="PANTHER" id="PTHR31723">
    <property type="entry name" value="PATHOGENESIS-RELATED FAMILY PROTEIN"/>
    <property type="match status" value="1"/>
</dbReference>
<evidence type="ECO:0000313" key="1">
    <source>
        <dbReference type="EMBL" id="GAA0171025.1"/>
    </source>
</evidence>
<dbReference type="AlphaFoldDB" id="A0AAV3R3U6"/>
<dbReference type="Proteomes" id="UP001454036">
    <property type="component" value="Unassembled WGS sequence"/>
</dbReference>
<comment type="caution">
    <text evidence="1">The sequence shown here is derived from an EMBL/GenBank/DDBJ whole genome shotgun (WGS) entry which is preliminary data.</text>
</comment>
<accession>A0AAV3R3U6</accession>
<dbReference type="InterPro" id="IPR032710">
    <property type="entry name" value="NTF2-like_dom_sf"/>
</dbReference>
<evidence type="ECO:0008006" key="3">
    <source>
        <dbReference type="Google" id="ProtNLM"/>
    </source>
</evidence>
<dbReference type="SUPFAM" id="SSF54427">
    <property type="entry name" value="NTF2-like"/>
    <property type="match status" value="1"/>
</dbReference>
<dbReference type="InterPro" id="IPR053218">
    <property type="entry name" value="Pathogen-related_defense"/>
</dbReference>
<evidence type="ECO:0000313" key="2">
    <source>
        <dbReference type="Proteomes" id="UP001454036"/>
    </source>
</evidence>
<sequence length="232" mass="26277">MASSDPYRDYLTEEDINNTQWNFGPPNYDVVNKLFEDGRTYEWAVGSVEEKVQRLVKTFEMELVHKGNPDQFKTVDPNKFTISINGRTPLNLLEVKETGGSYNVFLQTSLPVDLQIFVPSAETTETSKAVFETTFARGFAFEVLEVYSGPPKIAYKFRHWGYMDGPYKGHAPTGEKCEFYGSAIFELGEDERVVNVQFFYDRGELLSGFLKGKLIDEQGNSTLSTSACPFMS</sequence>
<proteinExistence type="predicted"/>
<organism evidence="1 2">
    <name type="scientific">Lithospermum erythrorhizon</name>
    <name type="common">Purple gromwell</name>
    <name type="synonym">Lithospermum officinale var. erythrorhizon</name>
    <dbReference type="NCBI Taxonomy" id="34254"/>
    <lineage>
        <taxon>Eukaryota</taxon>
        <taxon>Viridiplantae</taxon>
        <taxon>Streptophyta</taxon>
        <taxon>Embryophyta</taxon>
        <taxon>Tracheophyta</taxon>
        <taxon>Spermatophyta</taxon>
        <taxon>Magnoliopsida</taxon>
        <taxon>eudicotyledons</taxon>
        <taxon>Gunneridae</taxon>
        <taxon>Pentapetalae</taxon>
        <taxon>asterids</taxon>
        <taxon>lamiids</taxon>
        <taxon>Boraginales</taxon>
        <taxon>Boraginaceae</taxon>
        <taxon>Boraginoideae</taxon>
        <taxon>Lithospermeae</taxon>
        <taxon>Lithospermum</taxon>
    </lineage>
</organism>
<dbReference type="Gene3D" id="3.10.450.50">
    <property type="match status" value="1"/>
</dbReference>
<dbReference type="PANTHER" id="PTHR31723:SF10">
    <property type="entry name" value="PATHOGEN-RELATED PROTEIN"/>
    <property type="match status" value="1"/>
</dbReference>
<protein>
    <recommendedName>
        <fullName evidence="3">Pathogen-related protein</fullName>
    </recommendedName>
</protein>
<gene>
    <name evidence="1" type="ORF">LIER_25160</name>
</gene>